<keyword evidence="2" id="KW-1185">Reference proteome</keyword>
<name>A0AAP0L3K2_9MAGN</name>
<accession>A0AAP0L3K2</accession>
<dbReference type="AlphaFoldDB" id="A0AAP0L3K2"/>
<sequence>MNVDYRTIPQKDLAKFVLSKGGWSKLLCTGEKVRRLVDVALVFVGKELQSLAISGNEHEDPTLLHLIKVIVAFFVIRISDESNFSMAFPFIAASEESNNMEDSLITGFTDDLIILCSGSSDSSELDGAWSEGEALSELINFVERSGSSYTILYASYPYRSMQYPSYKALARFLVEGGNGSDNSTTYYDGVCHIKSSLLKGLLVAKLQRRRQKLTQTTPDQPVNDETVYYKVAGDCPKGCVYSLRSLWRKKRRYVDPDASTSQMLAQRGMGNFMIFSTPKELLEGVQAME</sequence>
<protein>
    <submittedName>
        <fullName evidence="1">Uncharacterized protein</fullName>
    </submittedName>
</protein>
<dbReference type="PANTHER" id="PTHR35285">
    <property type="entry name" value="2-C-METHYL-D-ERYTHRITOL 4-PHOSPHATE CYTIDYLYLTRANSFERASE"/>
    <property type="match status" value="1"/>
</dbReference>
<evidence type="ECO:0000313" key="2">
    <source>
        <dbReference type="Proteomes" id="UP001420932"/>
    </source>
</evidence>
<organism evidence="1 2">
    <name type="scientific">Stephania yunnanensis</name>
    <dbReference type="NCBI Taxonomy" id="152371"/>
    <lineage>
        <taxon>Eukaryota</taxon>
        <taxon>Viridiplantae</taxon>
        <taxon>Streptophyta</taxon>
        <taxon>Embryophyta</taxon>
        <taxon>Tracheophyta</taxon>
        <taxon>Spermatophyta</taxon>
        <taxon>Magnoliopsida</taxon>
        <taxon>Ranunculales</taxon>
        <taxon>Menispermaceae</taxon>
        <taxon>Menispermoideae</taxon>
        <taxon>Cissampelideae</taxon>
        <taxon>Stephania</taxon>
    </lineage>
</organism>
<evidence type="ECO:0000313" key="1">
    <source>
        <dbReference type="EMBL" id="KAK9163007.1"/>
    </source>
</evidence>
<proteinExistence type="predicted"/>
<dbReference type="EMBL" id="JBBNAF010000002">
    <property type="protein sequence ID" value="KAK9163007.1"/>
    <property type="molecule type" value="Genomic_DNA"/>
</dbReference>
<gene>
    <name evidence="1" type="ORF">Syun_003909</name>
</gene>
<dbReference type="Proteomes" id="UP001420932">
    <property type="component" value="Unassembled WGS sequence"/>
</dbReference>
<dbReference type="PANTHER" id="PTHR35285:SF1">
    <property type="entry name" value="2-C-METHYL-D-ERYTHRITOL 4-PHOSPHATE CYTIDYLYLTRANSFERASE"/>
    <property type="match status" value="1"/>
</dbReference>
<reference evidence="1 2" key="1">
    <citation type="submission" date="2024-01" db="EMBL/GenBank/DDBJ databases">
        <title>Genome assemblies of Stephania.</title>
        <authorList>
            <person name="Yang L."/>
        </authorList>
    </citation>
    <scope>NUCLEOTIDE SEQUENCE [LARGE SCALE GENOMIC DNA]</scope>
    <source>
        <strain evidence="1">YNDBR</strain>
        <tissue evidence="1">Leaf</tissue>
    </source>
</reference>
<comment type="caution">
    <text evidence="1">The sequence shown here is derived from an EMBL/GenBank/DDBJ whole genome shotgun (WGS) entry which is preliminary data.</text>
</comment>